<dbReference type="SUPFAM" id="SSF52980">
    <property type="entry name" value="Restriction endonuclease-like"/>
    <property type="match status" value="1"/>
</dbReference>
<evidence type="ECO:0000313" key="2">
    <source>
        <dbReference type="EMBL" id="PAB38508.1"/>
    </source>
</evidence>
<dbReference type="Pfam" id="PF04471">
    <property type="entry name" value="Mrr_cat"/>
    <property type="match status" value="1"/>
</dbReference>
<dbReference type="InterPro" id="IPR011856">
    <property type="entry name" value="tRNA_endonuc-like_dom_sf"/>
</dbReference>
<dbReference type="GO" id="GO:0009307">
    <property type="term" value="P:DNA restriction-modification system"/>
    <property type="evidence" value="ECO:0007669"/>
    <property type="project" value="InterPro"/>
</dbReference>
<sequence>MTPEAELINSNDSSPKLTPTEFEQHVRAMLDAMGHEVLDYRSEHQELIQGIDGEYEIDVSARFSALGMDFLVLVECKQHKSAIKRETLQILHDRMRSIGAQKGVLFTTSRFQSGALEYAKKHNIATVKIVDGQSTYMTRSFVNAPIQPPVGIPPVAGWLVVTTCNRNGTDLQSSRFSTGIDCVYPAPRTSIDCKRTCIQPLRPAIERNRPGLNATEKPMIYRPSDSGLQELG</sequence>
<name>A0AB73S3W8_PSESS</name>
<dbReference type="GO" id="GO:0015666">
    <property type="term" value="F:restriction endodeoxyribonuclease activity"/>
    <property type="evidence" value="ECO:0007669"/>
    <property type="project" value="TreeGrafter"/>
</dbReference>
<reference evidence="2 3" key="1">
    <citation type="submission" date="2017-05" db="EMBL/GenBank/DDBJ databases">
        <title>Comparative genomic of Pseudomonas savastanoi pathovars.</title>
        <authorList>
            <person name="Pintado A."/>
            <person name="Moreno-Perez A."/>
            <person name="Caballo-Ponce E."/>
            <person name="Murillo J."/>
            <person name="Bardaji L."/>
            <person name="Cerboneschi M."/>
            <person name="Rodriguez-Palenzuela P."/>
            <person name="Ramos C."/>
            <person name="Tegli S."/>
        </authorList>
    </citation>
    <scope>NUCLEOTIDE SEQUENCE [LARGE SCALE GENOMIC DNA]</scope>
    <source>
        <strain evidence="2 3">ESC 23</strain>
    </source>
</reference>
<proteinExistence type="predicted"/>
<comment type="caution">
    <text evidence="2">The sequence shown here is derived from an EMBL/GenBank/DDBJ whole genome shotgun (WGS) entry which is preliminary data.</text>
</comment>
<dbReference type="InterPro" id="IPR007560">
    <property type="entry name" value="Restrct_endonuc_IV_Mrr"/>
</dbReference>
<dbReference type="Gene3D" id="3.40.1350.10">
    <property type="match status" value="1"/>
</dbReference>
<dbReference type="InterPro" id="IPR011335">
    <property type="entry name" value="Restrct_endonuc-II-like"/>
</dbReference>
<dbReference type="EMBL" id="NIAY01000017">
    <property type="protein sequence ID" value="PAB38508.1"/>
    <property type="molecule type" value="Genomic_DNA"/>
</dbReference>
<dbReference type="GO" id="GO:0003677">
    <property type="term" value="F:DNA binding"/>
    <property type="evidence" value="ECO:0007669"/>
    <property type="project" value="InterPro"/>
</dbReference>
<gene>
    <name evidence="2" type="ORF">CC205_04435</name>
</gene>
<organism evidence="2 3">
    <name type="scientific">Pseudomonas savastanoi pv. nerii</name>
    <dbReference type="NCBI Taxonomy" id="360921"/>
    <lineage>
        <taxon>Bacteria</taxon>
        <taxon>Pseudomonadati</taxon>
        <taxon>Pseudomonadota</taxon>
        <taxon>Gammaproteobacteria</taxon>
        <taxon>Pseudomonadales</taxon>
        <taxon>Pseudomonadaceae</taxon>
        <taxon>Pseudomonas</taxon>
    </lineage>
</organism>
<dbReference type="PANTHER" id="PTHR30015:SF7">
    <property type="entry name" value="TYPE IV METHYL-DIRECTED RESTRICTION ENZYME ECOKMRR"/>
    <property type="match status" value="1"/>
</dbReference>
<accession>A0AB73S3W8</accession>
<dbReference type="PANTHER" id="PTHR30015">
    <property type="entry name" value="MRR RESTRICTION SYSTEM PROTEIN"/>
    <property type="match status" value="1"/>
</dbReference>
<dbReference type="Proteomes" id="UP000216306">
    <property type="component" value="Unassembled WGS sequence"/>
</dbReference>
<protein>
    <recommendedName>
        <fullName evidence="1">Restriction endonuclease type IV Mrr domain-containing protein</fullName>
    </recommendedName>
</protein>
<dbReference type="InterPro" id="IPR052906">
    <property type="entry name" value="Type_IV_Methyl-Rstrct_Enzyme"/>
</dbReference>
<feature type="domain" description="Restriction endonuclease type IV Mrr" evidence="1">
    <location>
        <begin position="16"/>
        <end position="133"/>
    </location>
</feature>
<evidence type="ECO:0000313" key="3">
    <source>
        <dbReference type="Proteomes" id="UP000216306"/>
    </source>
</evidence>
<evidence type="ECO:0000259" key="1">
    <source>
        <dbReference type="Pfam" id="PF04471"/>
    </source>
</evidence>
<dbReference type="AlphaFoldDB" id="A0AB73S3W8"/>